<comment type="caution">
    <text evidence="5">The sequence shown here is derived from an EMBL/GenBank/DDBJ whole genome shotgun (WGS) entry which is preliminary data.</text>
</comment>
<gene>
    <name evidence="5" type="ORF">OSTQU699_LOCUS6584</name>
</gene>
<dbReference type="EMBL" id="CAJHUC010001464">
    <property type="protein sequence ID" value="CAD7701225.1"/>
    <property type="molecule type" value="Genomic_DNA"/>
</dbReference>
<evidence type="ECO:0000313" key="6">
    <source>
        <dbReference type="Proteomes" id="UP000708148"/>
    </source>
</evidence>
<evidence type="ECO:0000259" key="4">
    <source>
        <dbReference type="PROSITE" id="PS50110"/>
    </source>
</evidence>
<dbReference type="SUPFAM" id="SSF52172">
    <property type="entry name" value="CheY-like"/>
    <property type="match status" value="1"/>
</dbReference>
<feature type="domain" description="Response regulatory" evidence="4">
    <location>
        <begin position="1"/>
        <end position="88"/>
    </location>
</feature>
<reference evidence="5" key="1">
    <citation type="submission" date="2020-12" db="EMBL/GenBank/DDBJ databases">
        <authorList>
            <person name="Iha C."/>
        </authorList>
    </citation>
    <scope>NUCLEOTIDE SEQUENCE</scope>
</reference>
<dbReference type="InterPro" id="IPR011006">
    <property type="entry name" value="CheY-like_superfamily"/>
</dbReference>
<dbReference type="OrthoDB" id="60033at2759"/>
<proteinExistence type="predicted"/>
<evidence type="ECO:0000256" key="2">
    <source>
        <dbReference type="PROSITE-ProRule" id="PRU00169"/>
    </source>
</evidence>
<dbReference type="PANTHER" id="PTHR43874">
    <property type="entry name" value="TWO-COMPONENT RESPONSE REGULATOR"/>
    <property type="match status" value="1"/>
</dbReference>
<sequence length="361" mass="36305">TAFASVEEACRCLESNPYDTILAEAEDLRCQKGDAEQLVWSKGSVPLILMSESEAPGDVLQGISLGAVDFLKRPVSPLKLRNIWQHAVRRMMGDASMAEKPDGEVDVAPVPPAATAANPAAGAIGTSGSGSSGSATAGPLAGAGAGSAAAEQEMASDRKRLKIPRENGSAATYRPPPLAMKPPVFSLPPLMGIPPGCVPPAGPSGMAIGMPVLNQPPFAPPSASPLGVMPPSLAPSSVPSLSGAMPGAMPFPGFPMVPPPMGIVPQMPLGSVPGPMGGGMDPTLAGACPPLDACAPASGQVGNSNDEVNTSEAQAKTADGDHVMTDEAETAPLGLSLKKSPSLINMISNDLSNLCSTGNPV</sequence>
<keyword evidence="1" id="KW-0902">Two-component regulatory system</keyword>
<feature type="region of interest" description="Disordered" evidence="3">
    <location>
        <begin position="119"/>
        <end position="175"/>
    </location>
</feature>
<feature type="compositionally biased region" description="Polar residues" evidence="3">
    <location>
        <begin position="300"/>
        <end position="314"/>
    </location>
</feature>
<accession>A0A8S1J179</accession>
<feature type="compositionally biased region" description="Low complexity" evidence="3">
    <location>
        <begin position="132"/>
        <end position="150"/>
    </location>
</feature>
<organism evidence="5 6">
    <name type="scientific">Ostreobium quekettii</name>
    <dbReference type="NCBI Taxonomy" id="121088"/>
    <lineage>
        <taxon>Eukaryota</taxon>
        <taxon>Viridiplantae</taxon>
        <taxon>Chlorophyta</taxon>
        <taxon>core chlorophytes</taxon>
        <taxon>Ulvophyceae</taxon>
        <taxon>TCBD clade</taxon>
        <taxon>Bryopsidales</taxon>
        <taxon>Ostreobineae</taxon>
        <taxon>Ostreobiaceae</taxon>
        <taxon>Ostreobium</taxon>
    </lineage>
</organism>
<feature type="region of interest" description="Disordered" evidence="3">
    <location>
        <begin position="299"/>
        <end position="319"/>
    </location>
</feature>
<evidence type="ECO:0000256" key="3">
    <source>
        <dbReference type="SAM" id="MobiDB-lite"/>
    </source>
</evidence>
<dbReference type="InterPro" id="IPR045279">
    <property type="entry name" value="ARR-like"/>
</dbReference>
<dbReference type="Gene3D" id="3.40.50.2300">
    <property type="match status" value="1"/>
</dbReference>
<evidence type="ECO:0000256" key="1">
    <source>
        <dbReference type="ARBA" id="ARBA00023012"/>
    </source>
</evidence>
<protein>
    <recommendedName>
        <fullName evidence="4">Response regulatory domain-containing protein</fullName>
    </recommendedName>
</protein>
<feature type="non-terminal residue" evidence="5">
    <location>
        <position position="1"/>
    </location>
</feature>
<dbReference type="PROSITE" id="PS50110">
    <property type="entry name" value="RESPONSE_REGULATORY"/>
    <property type="match status" value="1"/>
</dbReference>
<dbReference type="GO" id="GO:0009736">
    <property type="term" value="P:cytokinin-activated signaling pathway"/>
    <property type="evidence" value="ECO:0007669"/>
    <property type="project" value="InterPro"/>
</dbReference>
<dbReference type="PANTHER" id="PTHR43874:SF7">
    <property type="entry name" value="TWO-COMPONENT RESPONSE REGULATOR ARR10"/>
    <property type="match status" value="1"/>
</dbReference>
<dbReference type="AlphaFoldDB" id="A0A8S1J179"/>
<comment type="caution">
    <text evidence="2">Lacks conserved residue(s) required for the propagation of feature annotation.</text>
</comment>
<evidence type="ECO:0000313" key="5">
    <source>
        <dbReference type="EMBL" id="CAD7701225.1"/>
    </source>
</evidence>
<keyword evidence="6" id="KW-1185">Reference proteome</keyword>
<dbReference type="Proteomes" id="UP000708148">
    <property type="component" value="Unassembled WGS sequence"/>
</dbReference>
<dbReference type="GO" id="GO:0000160">
    <property type="term" value="P:phosphorelay signal transduction system"/>
    <property type="evidence" value="ECO:0007669"/>
    <property type="project" value="UniProtKB-KW"/>
</dbReference>
<dbReference type="InterPro" id="IPR001789">
    <property type="entry name" value="Sig_transdc_resp-reg_receiver"/>
</dbReference>
<name>A0A8S1J179_9CHLO</name>